<reference evidence="1 2" key="1">
    <citation type="journal article" date="2019" name="Nat. Ecol. Evol.">
        <title>Megaphylogeny resolves global patterns of mushroom evolution.</title>
        <authorList>
            <person name="Varga T."/>
            <person name="Krizsan K."/>
            <person name="Foldi C."/>
            <person name="Dima B."/>
            <person name="Sanchez-Garcia M."/>
            <person name="Sanchez-Ramirez S."/>
            <person name="Szollosi G.J."/>
            <person name="Szarkandi J.G."/>
            <person name="Papp V."/>
            <person name="Albert L."/>
            <person name="Andreopoulos W."/>
            <person name="Angelini C."/>
            <person name="Antonin V."/>
            <person name="Barry K.W."/>
            <person name="Bougher N.L."/>
            <person name="Buchanan P."/>
            <person name="Buyck B."/>
            <person name="Bense V."/>
            <person name="Catcheside P."/>
            <person name="Chovatia M."/>
            <person name="Cooper J."/>
            <person name="Damon W."/>
            <person name="Desjardin D."/>
            <person name="Finy P."/>
            <person name="Geml J."/>
            <person name="Haridas S."/>
            <person name="Hughes K."/>
            <person name="Justo A."/>
            <person name="Karasinski D."/>
            <person name="Kautmanova I."/>
            <person name="Kiss B."/>
            <person name="Kocsube S."/>
            <person name="Kotiranta H."/>
            <person name="LaButti K.M."/>
            <person name="Lechner B.E."/>
            <person name="Liimatainen K."/>
            <person name="Lipzen A."/>
            <person name="Lukacs Z."/>
            <person name="Mihaltcheva S."/>
            <person name="Morgado L.N."/>
            <person name="Niskanen T."/>
            <person name="Noordeloos M.E."/>
            <person name="Ohm R.A."/>
            <person name="Ortiz-Santana B."/>
            <person name="Ovrebo C."/>
            <person name="Racz N."/>
            <person name="Riley R."/>
            <person name="Savchenko A."/>
            <person name="Shiryaev A."/>
            <person name="Soop K."/>
            <person name="Spirin V."/>
            <person name="Szebenyi C."/>
            <person name="Tomsovsky M."/>
            <person name="Tulloss R.E."/>
            <person name="Uehling J."/>
            <person name="Grigoriev I.V."/>
            <person name="Vagvolgyi C."/>
            <person name="Papp T."/>
            <person name="Martin F.M."/>
            <person name="Miettinen O."/>
            <person name="Hibbett D.S."/>
            <person name="Nagy L.G."/>
        </authorList>
    </citation>
    <scope>NUCLEOTIDE SEQUENCE [LARGE SCALE GENOMIC DNA]</scope>
    <source>
        <strain evidence="1 2">FP101781</strain>
    </source>
</reference>
<sequence>MTPNWTIMGNDWRPAPRKDCEGFRCCGRGYDVIYERPDSHRAHGTGVAGCLGSSKVWTYPGIMLVRWEVLIWKEQQRQGPSSSGWIKIKEHTLYTASASIPCRELPTNSVPFLLANGKLFALAFKHDGQ</sequence>
<evidence type="ECO:0000313" key="1">
    <source>
        <dbReference type="EMBL" id="TEB22874.1"/>
    </source>
</evidence>
<keyword evidence="2" id="KW-1185">Reference proteome</keyword>
<dbReference type="AlphaFoldDB" id="A0A4Y7SMN7"/>
<accession>A0A4Y7SMN7</accession>
<dbReference type="Proteomes" id="UP000298030">
    <property type="component" value="Unassembled WGS sequence"/>
</dbReference>
<name>A0A4Y7SMN7_COPMI</name>
<proteinExistence type="predicted"/>
<dbReference type="EMBL" id="QPFP01000084">
    <property type="protein sequence ID" value="TEB22874.1"/>
    <property type="molecule type" value="Genomic_DNA"/>
</dbReference>
<evidence type="ECO:0000313" key="2">
    <source>
        <dbReference type="Proteomes" id="UP000298030"/>
    </source>
</evidence>
<comment type="caution">
    <text evidence="1">The sequence shown here is derived from an EMBL/GenBank/DDBJ whole genome shotgun (WGS) entry which is preliminary data.</text>
</comment>
<protein>
    <submittedName>
        <fullName evidence="1">Uncharacterized protein</fullName>
    </submittedName>
</protein>
<gene>
    <name evidence="1" type="ORF">FA13DRAFT_1463887</name>
</gene>
<organism evidence="1 2">
    <name type="scientific">Coprinellus micaceus</name>
    <name type="common">Glistening ink-cap mushroom</name>
    <name type="synonym">Coprinus micaceus</name>
    <dbReference type="NCBI Taxonomy" id="71717"/>
    <lineage>
        <taxon>Eukaryota</taxon>
        <taxon>Fungi</taxon>
        <taxon>Dikarya</taxon>
        <taxon>Basidiomycota</taxon>
        <taxon>Agaricomycotina</taxon>
        <taxon>Agaricomycetes</taxon>
        <taxon>Agaricomycetidae</taxon>
        <taxon>Agaricales</taxon>
        <taxon>Agaricineae</taxon>
        <taxon>Psathyrellaceae</taxon>
        <taxon>Coprinellus</taxon>
    </lineage>
</organism>